<dbReference type="PROSITE" id="PS50067">
    <property type="entry name" value="KINESIN_MOTOR_2"/>
    <property type="match status" value="1"/>
</dbReference>
<dbReference type="PROSITE" id="PS00411">
    <property type="entry name" value="KINESIN_MOTOR_1"/>
    <property type="match status" value="1"/>
</dbReference>
<proteinExistence type="inferred from homology"/>
<dbReference type="GeneID" id="63787788"/>
<dbReference type="STRING" id="56484.A0A1Y2FI73"/>
<dbReference type="GO" id="GO:0000073">
    <property type="term" value="P:initial mitotic spindle pole body separation"/>
    <property type="evidence" value="ECO:0007669"/>
    <property type="project" value="TreeGrafter"/>
</dbReference>
<dbReference type="InterPro" id="IPR047149">
    <property type="entry name" value="KIF11-like"/>
</dbReference>
<evidence type="ECO:0000256" key="1">
    <source>
        <dbReference type="ARBA" id="ARBA00004245"/>
    </source>
</evidence>
<evidence type="ECO:0000256" key="14">
    <source>
        <dbReference type="SAM" id="Coils"/>
    </source>
</evidence>
<keyword evidence="6" id="KW-0498">Mitosis</keyword>
<keyword evidence="9 13" id="KW-0505">Motor protein</keyword>
<protein>
    <submittedName>
        <fullName evidence="17">p-loop containing nucleoside triphosphate hydrolase protein</fullName>
    </submittedName>
</protein>
<accession>A0A1Y2FI73</accession>
<dbReference type="InterPro" id="IPR036961">
    <property type="entry name" value="Kinesin_motor_dom_sf"/>
</dbReference>
<comment type="similarity">
    <text evidence="12">Belongs to the TRAFAC class myosin-kinesin ATPase superfamily. Kinesin family. KIN-5/BimC subfamily.</text>
</comment>
<keyword evidence="7 13" id="KW-0067">ATP-binding</keyword>
<dbReference type="GO" id="GO:0007018">
    <property type="term" value="P:microtubule-based movement"/>
    <property type="evidence" value="ECO:0007669"/>
    <property type="project" value="InterPro"/>
</dbReference>
<dbReference type="GO" id="GO:0072686">
    <property type="term" value="C:mitotic spindle"/>
    <property type="evidence" value="ECO:0007669"/>
    <property type="project" value="TreeGrafter"/>
</dbReference>
<keyword evidence="5 13" id="KW-0547">Nucleotide-binding</keyword>
<sequence length="1092" mass="119281">MSGMRQPSSSAASRPASRASTQAPVSAPVQPPTLKRAQVPSVLASSTSVNTAANSNHAKEQISSETNIQVVVRCRDRNARERAENSGVIVSTVAEPRGKAITVQTSPSTLSNKTYAFDRVYGAEASQQMVFDDTVEPIVEEMLGGYNCTIFAYGQTGTGKTYTMSGDMSDYYGKVTDGAGIIPRALYRIFKQLDAEGDEYSVKCSFIELYNEELRDLLAIEEDRKVKIFDDNAKKGGVVISGMEEVAVQDAITGVKILQEGSKRREVAATKCNEASSRSHSVFTITVHIKQTTDGEDMLRVGKLNLVDLAGSENVGRSGAENKRAREAGMINQSLLTLGRVINALVDRSQHIPYRESKLTRLLQDSLGGRTKTCIIATISPAKINMDETVSTLDYASRAKSIKNKPQVNQMMTKKSLIKDYILEIERLKADLNSTRSKNGIYMTEASHLDLVNENESNKLLTEEQQRKIDAVEGQLRAAKEQFEETMEQFLSTRKELEGTTRILGETKEVLSSTKIELQQTSTALSKETILRRAHQESEAAIDNVAKGLVEKLEATVRDVHGLHDKVGRKRTVEERNAALWESAGAQIAHAVSQLDNKLETFAQGQKQSAVVICNQVTSLAVREMKRMTEGQAYISQRVQEYDAVQTSTEATLDEARQRMNAVLDEIRDLRVHIKSRLGEGLAGLGKAAERIADEIATRLGAFQQEVHDNYSQLGSDFKAIFDATQKHMSAQAEEIKTLRAQVAAANSTTADQIQIAARLLLEQEHANADKTAEAEALALAQIESLLKNVSQQRAERELAAQESFKQRVALTAEAIHKHSTSTSASLDEWLTSDADFSRRLQQGKESIKRSIVESAKSANARTEAIQQSTHAIHAETVALVDAAMSNVDSQTQALEEHVAAAKKLGEQHHSSHLSAVQYMRQNVDSTAATLASELGEAKSTIEQVSRNVADEASGMDPAITGFCQFAGEAHGLVKQAAATELQKDLPTRTTPKKQKYVYATSWPTTLPHAQLLGETQEAVETPRLALAQVDPNVTSPTMARETAEVPGQPQPLQAVASSIPAPVMQKQVVNMAAGQENGRAVRTRKRMLGSS</sequence>
<organism evidence="17 18">
    <name type="scientific">Protomyces lactucae-debilis</name>
    <dbReference type="NCBI Taxonomy" id="2754530"/>
    <lineage>
        <taxon>Eukaryota</taxon>
        <taxon>Fungi</taxon>
        <taxon>Dikarya</taxon>
        <taxon>Ascomycota</taxon>
        <taxon>Taphrinomycotina</taxon>
        <taxon>Taphrinomycetes</taxon>
        <taxon>Taphrinales</taxon>
        <taxon>Protomycetaceae</taxon>
        <taxon>Protomyces</taxon>
    </lineage>
</organism>
<keyword evidence="11" id="KW-0131">Cell cycle</keyword>
<dbReference type="InterPro" id="IPR019821">
    <property type="entry name" value="Kinesin_motor_CS"/>
</dbReference>
<evidence type="ECO:0000256" key="9">
    <source>
        <dbReference type="ARBA" id="ARBA00023175"/>
    </source>
</evidence>
<name>A0A1Y2FI73_PROLT</name>
<dbReference type="GO" id="GO:0008017">
    <property type="term" value="F:microtubule binding"/>
    <property type="evidence" value="ECO:0007669"/>
    <property type="project" value="InterPro"/>
</dbReference>
<dbReference type="Proteomes" id="UP000193685">
    <property type="component" value="Unassembled WGS sequence"/>
</dbReference>
<evidence type="ECO:0000313" key="17">
    <source>
        <dbReference type="EMBL" id="ORY82515.1"/>
    </source>
</evidence>
<keyword evidence="10" id="KW-0206">Cytoskeleton</keyword>
<dbReference type="GO" id="GO:0051301">
    <property type="term" value="P:cell division"/>
    <property type="evidence" value="ECO:0007669"/>
    <property type="project" value="UniProtKB-KW"/>
</dbReference>
<evidence type="ECO:0000256" key="11">
    <source>
        <dbReference type="ARBA" id="ARBA00023306"/>
    </source>
</evidence>
<comment type="subcellular location">
    <subcellularLocation>
        <location evidence="1">Cytoplasm</location>
        <location evidence="1">Cytoskeleton</location>
    </subcellularLocation>
</comment>
<keyword evidence="4" id="KW-0493">Microtubule</keyword>
<dbReference type="GO" id="GO:0005524">
    <property type="term" value="F:ATP binding"/>
    <property type="evidence" value="ECO:0007669"/>
    <property type="project" value="UniProtKB-UniRule"/>
</dbReference>
<evidence type="ECO:0000256" key="2">
    <source>
        <dbReference type="ARBA" id="ARBA00022490"/>
    </source>
</evidence>
<evidence type="ECO:0000256" key="15">
    <source>
        <dbReference type="SAM" id="MobiDB-lite"/>
    </source>
</evidence>
<dbReference type="FunFam" id="3.40.850.10:FF:000051">
    <property type="entry name" value="Kinesin-like protein bimC"/>
    <property type="match status" value="1"/>
</dbReference>
<dbReference type="SMART" id="SM00129">
    <property type="entry name" value="KISc"/>
    <property type="match status" value="1"/>
</dbReference>
<evidence type="ECO:0000313" key="18">
    <source>
        <dbReference type="Proteomes" id="UP000193685"/>
    </source>
</evidence>
<evidence type="ECO:0000256" key="13">
    <source>
        <dbReference type="PROSITE-ProRule" id="PRU00283"/>
    </source>
</evidence>
<dbReference type="InterPro" id="IPR047241">
    <property type="entry name" value="KIF11-like_kin_motor_dom"/>
</dbReference>
<dbReference type="PANTHER" id="PTHR47970:SF12">
    <property type="entry name" value="KINESIN FAMILY MEMBER 11"/>
    <property type="match status" value="1"/>
</dbReference>
<reference evidence="17 18" key="1">
    <citation type="submission" date="2016-07" db="EMBL/GenBank/DDBJ databases">
        <title>Pervasive Adenine N6-methylation of Active Genes in Fungi.</title>
        <authorList>
            <consortium name="DOE Joint Genome Institute"/>
            <person name="Mondo S.J."/>
            <person name="Dannebaum R.O."/>
            <person name="Kuo R.C."/>
            <person name="Labutti K."/>
            <person name="Haridas S."/>
            <person name="Kuo A."/>
            <person name="Salamov A."/>
            <person name="Ahrendt S.R."/>
            <person name="Lipzen A."/>
            <person name="Sullivan W."/>
            <person name="Andreopoulos W.B."/>
            <person name="Clum A."/>
            <person name="Lindquist E."/>
            <person name="Daum C."/>
            <person name="Ramamoorthy G.K."/>
            <person name="Gryganskyi A."/>
            <person name="Culley D."/>
            <person name="Magnuson J.K."/>
            <person name="James T.Y."/>
            <person name="O'Malley M.A."/>
            <person name="Stajich J.E."/>
            <person name="Spatafora J.W."/>
            <person name="Visel A."/>
            <person name="Grigoriev I.V."/>
        </authorList>
    </citation>
    <scope>NUCLEOTIDE SEQUENCE [LARGE SCALE GENOMIC DNA]</scope>
    <source>
        <strain evidence="17 18">12-1054</strain>
    </source>
</reference>
<dbReference type="AlphaFoldDB" id="A0A1Y2FI73"/>
<keyword evidence="17" id="KW-0378">Hydrolase</keyword>
<evidence type="ECO:0000256" key="7">
    <source>
        <dbReference type="ARBA" id="ARBA00022840"/>
    </source>
</evidence>
<dbReference type="InterPro" id="IPR001752">
    <property type="entry name" value="Kinesin_motor_dom"/>
</dbReference>
<dbReference type="SUPFAM" id="SSF58113">
    <property type="entry name" value="Apolipoprotein A-I"/>
    <property type="match status" value="1"/>
</dbReference>
<dbReference type="OMA" id="DWETFDQ"/>
<comment type="caution">
    <text evidence="17">The sequence shown here is derived from an EMBL/GenBank/DDBJ whole genome shotgun (WGS) entry which is preliminary data.</text>
</comment>
<keyword evidence="18" id="KW-1185">Reference proteome</keyword>
<dbReference type="SUPFAM" id="SSF52540">
    <property type="entry name" value="P-loop containing nucleoside triphosphate hydrolases"/>
    <property type="match status" value="1"/>
</dbReference>
<dbReference type="GO" id="GO:0005634">
    <property type="term" value="C:nucleus"/>
    <property type="evidence" value="ECO:0007669"/>
    <property type="project" value="TreeGrafter"/>
</dbReference>
<feature type="binding site" evidence="13">
    <location>
        <begin position="154"/>
        <end position="161"/>
    </location>
    <ligand>
        <name>ATP</name>
        <dbReference type="ChEBI" id="CHEBI:30616"/>
    </ligand>
</feature>
<dbReference type="GO" id="GO:0008574">
    <property type="term" value="F:plus-end-directed microtubule motor activity"/>
    <property type="evidence" value="ECO:0007669"/>
    <property type="project" value="TreeGrafter"/>
</dbReference>
<dbReference type="OrthoDB" id="3176171at2759"/>
<evidence type="ECO:0000256" key="12">
    <source>
        <dbReference type="ARBA" id="ARBA00034704"/>
    </source>
</evidence>
<feature type="compositionally biased region" description="Low complexity" evidence="15">
    <location>
        <begin position="7"/>
        <end position="20"/>
    </location>
</feature>
<keyword evidence="2" id="KW-0963">Cytoplasm</keyword>
<evidence type="ECO:0000256" key="3">
    <source>
        <dbReference type="ARBA" id="ARBA00022618"/>
    </source>
</evidence>
<dbReference type="CDD" id="cd01364">
    <property type="entry name" value="KISc_BimC_Eg5"/>
    <property type="match status" value="1"/>
</dbReference>
<dbReference type="RefSeq" id="XP_040725386.1">
    <property type="nucleotide sequence ID" value="XM_040871189.1"/>
</dbReference>
<evidence type="ECO:0000256" key="8">
    <source>
        <dbReference type="ARBA" id="ARBA00023054"/>
    </source>
</evidence>
<dbReference type="PRINTS" id="PR00380">
    <property type="entry name" value="KINESINHEAVY"/>
</dbReference>
<evidence type="ECO:0000256" key="10">
    <source>
        <dbReference type="ARBA" id="ARBA00023212"/>
    </source>
</evidence>
<feature type="coiled-coil region" evidence="14">
    <location>
        <begin position="462"/>
        <end position="500"/>
    </location>
</feature>
<dbReference type="EMBL" id="MCFI01000009">
    <property type="protein sequence ID" value="ORY82515.1"/>
    <property type="molecule type" value="Genomic_DNA"/>
</dbReference>
<dbReference type="PANTHER" id="PTHR47970">
    <property type="entry name" value="KINESIN-LIKE PROTEIN KIF11"/>
    <property type="match status" value="1"/>
</dbReference>
<keyword evidence="3" id="KW-0132">Cell division</keyword>
<dbReference type="Pfam" id="PF00225">
    <property type="entry name" value="Kinesin"/>
    <property type="match status" value="1"/>
</dbReference>
<dbReference type="GO" id="GO:0016787">
    <property type="term" value="F:hydrolase activity"/>
    <property type="evidence" value="ECO:0007669"/>
    <property type="project" value="UniProtKB-KW"/>
</dbReference>
<feature type="region of interest" description="Disordered" evidence="15">
    <location>
        <begin position="1"/>
        <end position="42"/>
    </location>
</feature>
<gene>
    <name evidence="17" type="ORF">BCR37DRAFT_392731</name>
</gene>
<feature type="domain" description="Kinesin motor" evidence="16">
    <location>
        <begin position="67"/>
        <end position="402"/>
    </location>
</feature>
<dbReference type="Gene3D" id="3.40.850.10">
    <property type="entry name" value="Kinesin motor domain"/>
    <property type="match status" value="1"/>
</dbReference>
<evidence type="ECO:0000259" key="16">
    <source>
        <dbReference type="PROSITE" id="PS50067"/>
    </source>
</evidence>
<dbReference type="GO" id="GO:0005876">
    <property type="term" value="C:spindle microtubule"/>
    <property type="evidence" value="ECO:0007669"/>
    <property type="project" value="TreeGrafter"/>
</dbReference>
<keyword evidence="8 14" id="KW-0175">Coiled coil</keyword>
<dbReference type="InterPro" id="IPR027417">
    <property type="entry name" value="P-loop_NTPase"/>
</dbReference>
<evidence type="ECO:0000256" key="4">
    <source>
        <dbReference type="ARBA" id="ARBA00022701"/>
    </source>
</evidence>
<evidence type="ECO:0000256" key="5">
    <source>
        <dbReference type="ARBA" id="ARBA00022741"/>
    </source>
</evidence>
<evidence type="ECO:0000256" key="6">
    <source>
        <dbReference type="ARBA" id="ARBA00022776"/>
    </source>
</evidence>